<dbReference type="OrthoDB" id="449382at2759"/>
<dbReference type="InterPro" id="IPR029021">
    <property type="entry name" value="Prot-tyrosine_phosphatase-like"/>
</dbReference>
<comment type="caution">
    <text evidence="2">The sequence shown here is derived from an EMBL/GenBank/DDBJ whole genome shotgun (WGS) entry which is preliminary data.</text>
</comment>
<dbReference type="PANTHER" id="PTHR31126">
    <property type="entry name" value="TYROSINE-PROTEIN PHOSPHATASE"/>
    <property type="match status" value="1"/>
</dbReference>
<dbReference type="GO" id="GO:0004721">
    <property type="term" value="F:phosphoprotein phosphatase activity"/>
    <property type="evidence" value="ECO:0007669"/>
    <property type="project" value="InterPro"/>
</dbReference>
<dbReference type="InterPro" id="IPR016130">
    <property type="entry name" value="Tyr_Pase_AS"/>
</dbReference>
<dbReference type="SUPFAM" id="SSF52799">
    <property type="entry name" value="(Phosphotyrosine protein) phosphatases II"/>
    <property type="match status" value="1"/>
</dbReference>
<sequence>MDPSSHPFVQITNLPNIRDIGGYQIASPSIPRSVRRGIFFRAADPCKCDAAAIQRLRDELGISTIFDIRAKPEMDKNVNTEGDVAAWEKRLKDVSADGNGTIERVWAPVFKEEDYGPEQVALRYKMYGTEGTEGFTRAYKAILEHGVPNFARIFRHLAYVDPAKPNQGVLIHCTAGKDRTGVFTAVLLSLLGVDDDTIAHEYTLTEIGLKEMKPFFLERIMANEEFQKPGGPGRAGAERMVTCTKDNMLATLQMMKKMYGSAEGYIRDACGLSKNEVEAIKRVFTVEGKNSAL</sequence>
<dbReference type="InterPro" id="IPR000387">
    <property type="entry name" value="Tyr_Pase_dom"/>
</dbReference>
<evidence type="ECO:0000313" key="3">
    <source>
        <dbReference type="Proteomes" id="UP000799772"/>
    </source>
</evidence>
<dbReference type="PROSITE" id="PS50056">
    <property type="entry name" value="TYR_PHOSPHATASE_2"/>
    <property type="match status" value="1"/>
</dbReference>
<name>A0A9P4MAW7_9PEZI</name>
<proteinExistence type="predicted"/>
<dbReference type="PANTHER" id="PTHR31126:SF1">
    <property type="entry name" value="TYROSINE SPECIFIC PROTEIN PHOSPHATASES DOMAIN-CONTAINING PROTEIN"/>
    <property type="match status" value="1"/>
</dbReference>
<reference evidence="2" key="1">
    <citation type="journal article" date="2020" name="Stud. Mycol.">
        <title>101 Dothideomycetes genomes: a test case for predicting lifestyles and emergence of pathogens.</title>
        <authorList>
            <person name="Haridas S."/>
            <person name="Albert R."/>
            <person name="Binder M."/>
            <person name="Bloem J."/>
            <person name="Labutti K."/>
            <person name="Salamov A."/>
            <person name="Andreopoulos B."/>
            <person name="Baker S."/>
            <person name="Barry K."/>
            <person name="Bills G."/>
            <person name="Bluhm B."/>
            <person name="Cannon C."/>
            <person name="Castanera R."/>
            <person name="Culley D."/>
            <person name="Daum C."/>
            <person name="Ezra D."/>
            <person name="Gonzalez J."/>
            <person name="Henrissat B."/>
            <person name="Kuo A."/>
            <person name="Liang C."/>
            <person name="Lipzen A."/>
            <person name="Lutzoni F."/>
            <person name="Magnuson J."/>
            <person name="Mondo S."/>
            <person name="Nolan M."/>
            <person name="Ohm R."/>
            <person name="Pangilinan J."/>
            <person name="Park H.-J."/>
            <person name="Ramirez L."/>
            <person name="Alfaro M."/>
            <person name="Sun H."/>
            <person name="Tritt A."/>
            <person name="Yoshinaga Y."/>
            <person name="Zwiers L.-H."/>
            <person name="Turgeon B."/>
            <person name="Goodwin S."/>
            <person name="Spatafora J."/>
            <person name="Crous P."/>
            <person name="Grigoriev I."/>
        </authorList>
    </citation>
    <scope>NUCLEOTIDE SEQUENCE</scope>
    <source>
        <strain evidence="2">CBS 133067</strain>
    </source>
</reference>
<evidence type="ECO:0000313" key="2">
    <source>
        <dbReference type="EMBL" id="KAF2104488.1"/>
    </source>
</evidence>
<gene>
    <name evidence="2" type="ORF">NA57DRAFT_62985</name>
</gene>
<dbReference type="InterPro" id="IPR026893">
    <property type="entry name" value="Tyr/Ser_Pase_IphP-type"/>
</dbReference>
<protein>
    <recommendedName>
        <fullName evidence="1">Tyrosine specific protein phosphatases domain-containing protein</fullName>
    </recommendedName>
</protein>
<evidence type="ECO:0000259" key="1">
    <source>
        <dbReference type="PROSITE" id="PS50056"/>
    </source>
</evidence>
<accession>A0A9P4MAW7</accession>
<dbReference type="Pfam" id="PF13350">
    <property type="entry name" value="Y_phosphatase3"/>
    <property type="match status" value="1"/>
</dbReference>
<feature type="domain" description="Tyrosine specific protein phosphatases" evidence="1">
    <location>
        <begin position="148"/>
        <end position="194"/>
    </location>
</feature>
<dbReference type="EMBL" id="ML978121">
    <property type="protein sequence ID" value="KAF2104488.1"/>
    <property type="molecule type" value="Genomic_DNA"/>
</dbReference>
<dbReference type="Gene3D" id="3.90.190.10">
    <property type="entry name" value="Protein tyrosine phosphatase superfamily"/>
    <property type="match status" value="1"/>
</dbReference>
<dbReference type="AlphaFoldDB" id="A0A9P4MAW7"/>
<organism evidence="2 3">
    <name type="scientific">Rhizodiscina lignyota</name>
    <dbReference type="NCBI Taxonomy" id="1504668"/>
    <lineage>
        <taxon>Eukaryota</taxon>
        <taxon>Fungi</taxon>
        <taxon>Dikarya</taxon>
        <taxon>Ascomycota</taxon>
        <taxon>Pezizomycotina</taxon>
        <taxon>Dothideomycetes</taxon>
        <taxon>Pleosporomycetidae</taxon>
        <taxon>Aulographales</taxon>
        <taxon>Rhizodiscinaceae</taxon>
        <taxon>Rhizodiscina</taxon>
    </lineage>
</organism>
<dbReference type="Proteomes" id="UP000799772">
    <property type="component" value="Unassembled WGS sequence"/>
</dbReference>
<dbReference type="PROSITE" id="PS00383">
    <property type="entry name" value="TYR_PHOSPHATASE_1"/>
    <property type="match status" value="1"/>
</dbReference>
<keyword evidence="3" id="KW-1185">Reference proteome</keyword>